<reference evidence="2 3" key="1">
    <citation type="journal article" date="2018" name="Infect. Genet. Evol.">
        <title>Genome-wide analysis of Borrelia turcica and 'Candidatus Borrelia tachyglossi' shows relapsing fever-like genomes with unique genomic links to Lyme disease Borrelia.</title>
        <authorList>
            <person name="Gofton A.W."/>
            <person name="Margos G."/>
            <person name="Fingerle V."/>
            <person name="Hepner S."/>
            <person name="Loh S.M."/>
            <person name="Ryan U."/>
            <person name="Irwin P."/>
            <person name="Oskam C.L."/>
        </authorList>
    </citation>
    <scope>NUCLEOTIDE SEQUENCE [LARGE SCALE GENOMIC DNA]</scope>
    <source>
        <strain evidence="2 3">IST7</strain>
    </source>
</reference>
<feature type="chain" id="PRO_5017353163" evidence="1">
    <location>
        <begin position="20"/>
        <end position="489"/>
    </location>
</feature>
<accession>A0A386PNV0</accession>
<proteinExistence type="predicted"/>
<evidence type="ECO:0000313" key="3">
    <source>
        <dbReference type="Proteomes" id="UP000275571"/>
    </source>
</evidence>
<feature type="signal peptide" evidence="1">
    <location>
        <begin position="1"/>
        <end position="19"/>
    </location>
</feature>
<protein>
    <submittedName>
        <fullName evidence="2">Uncharacterized protein</fullName>
    </submittedName>
</protein>
<gene>
    <name evidence="2" type="ORF">DB313_02790</name>
</gene>
<keyword evidence="3" id="KW-1185">Reference proteome</keyword>
<dbReference type="OrthoDB" id="350107at2"/>
<dbReference type="EMBL" id="CP028884">
    <property type="protein sequence ID" value="AYE36749.1"/>
    <property type="molecule type" value="Genomic_DNA"/>
</dbReference>
<dbReference type="KEGG" id="btur:DB313_02790"/>
<organism evidence="2 3">
    <name type="scientific">Borrelia turcica IST7</name>
    <dbReference type="NCBI Taxonomy" id="1104446"/>
    <lineage>
        <taxon>Bacteria</taxon>
        <taxon>Pseudomonadati</taxon>
        <taxon>Spirochaetota</taxon>
        <taxon>Spirochaetia</taxon>
        <taxon>Spirochaetales</taxon>
        <taxon>Borreliaceae</taxon>
        <taxon>Borrelia</taxon>
    </lineage>
</organism>
<sequence length="489" mass="57795">MKKFLILLFSLTSFYVINAHEREIQINENNQTIISFDPKEEFNTLILNLQTNENASIEINTQSETHSYKIPKIITPDKELTIEIKMNNILSVILNNIENKSPSTETEESNPKKLKISISQNEYSIEFNLDRNIFPVIGFKAQEKILNPIIAELYSEKESQKIVLSNLIKYTSLENENDEIKFNKNNKMIQISEIGYINMNDYYDINKPINSDLKFIFNYKKENYRRDSFEFFNLIAEPDIYVLKFKQLRDQSLMLKRLAFFTEKKNFRGKILSNKELENKKGWTGHNYRLEDIITFFNMAKKLNIKLNKEEIILRNIIITNKLANIENQILKVKDKSKNIAFATYSEDKTMSRAAQMIIFMHEILHMYFFTDNNIRKSISTFWNQNVLQKDKRAWIKFLDSKDYDIKSNNLVINEFYAYTAQIPKEDIAEFLINTKYFPKSGTKNYEQWALKLEELIWNEKGLIAGELLILFKDEIAKDNSIPFNQNSN</sequence>
<name>A0A386PNV0_9SPIR</name>
<dbReference type="Proteomes" id="UP000275571">
    <property type="component" value="Chromosome"/>
</dbReference>
<dbReference type="AlphaFoldDB" id="A0A386PNV0"/>
<evidence type="ECO:0000256" key="1">
    <source>
        <dbReference type="SAM" id="SignalP"/>
    </source>
</evidence>
<evidence type="ECO:0000313" key="2">
    <source>
        <dbReference type="EMBL" id="AYE36749.1"/>
    </source>
</evidence>
<keyword evidence="1" id="KW-0732">Signal</keyword>